<gene>
    <name evidence="1" type="ORF">PXEA_LOCUS10670</name>
</gene>
<proteinExistence type="predicted"/>
<accession>A0A3S5CL29</accession>
<protein>
    <submittedName>
        <fullName evidence="1">Uncharacterized protein</fullName>
    </submittedName>
</protein>
<dbReference type="EMBL" id="CAAALY010031673">
    <property type="protein sequence ID" value="VEL17230.1"/>
    <property type="molecule type" value="Genomic_DNA"/>
</dbReference>
<keyword evidence="2" id="KW-1185">Reference proteome</keyword>
<reference evidence="1" key="1">
    <citation type="submission" date="2018-11" db="EMBL/GenBank/DDBJ databases">
        <authorList>
            <consortium name="Pathogen Informatics"/>
        </authorList>
    </citation>
    <scope>NUCLEOTIDE SEQUENCE</scope>
</reference>
<dbReference type="AlphaFoldDB" id="A0A3S5CL29"/>
<organism evidence="1 2">
    <name type="scientific">Protopolystoma xenopodis</name>
    <dbReference type="NCBI Taxonomy" id="117903"/>
    <lineage>
        <taxon>Eukaryota</taxon>
        <taxon>Metazoa</taxon>
        <taxon>Spiralia</taxon>
        <taxon>Lophotrochozoa</taxon>
        <taxon>Platyhelminthes</taxon>
        <taxon>Monogenea</taxon>
        <taxon>Polyopisthocotylea</taxon>
        <taxon>Polystomatidea</taxon>
        <taxon>Polystomatidae</taxon>
        <taxon>Protopolystoma</taxon>
    </lineage>
</organism>
<evidence type="ECO:0000313" key="1">
    <source>
        <dbReference type="EMBL" id="VEL17230.1"/>
    </source>
</evidence>
<dbReference type="Proteomes" id="UP000784294">
    <property type="component" value="Unassembled WGS sequence"/>
</dbReference>
<comment type="caution">
    <text evidence="1">The sequence shown here is derived from an EMBL/GenBank/DDBJ whole genome shotgun (WGS) entry which is preliminary data.</text>
</comment>
<sequence length="219" mass="23357">MIDERIRALMRTELAKAVSAEAGLVCAMLQSKLCHSATQPGSQPIASDSIEVSFPGEAQALPKGMSTSLYDFSSPSSDARMQMRNIRSEKPLELKGVEHQSLASTDFNALNANHFMPNRIALNNPPISFSLVYSPLFADLLPPVDDHKATSCWLSTVPSSMIPSSNPPDGIPIVMTVAPTVVSDTTAFCHSSACMGPTHVKLIGSPRCQHAHTVGSVAI</sequence>
<name>A0A3S5CL29_9PLAT</name>
<evidence type="ECO:0000313" key="2">
    <source>
        <dbReference type="Proteomes" id="UP000784294"/>
    </source>
</evidence>